<evidence type="ECO:0000313" key="2">
    <source>
        <dbReference type="EMBL" id="GJM91236.1"/>
    </source>
</evidence>
<dbReference type="AlphaFoldDB" id="A0AAV5BYE2"/>
<protein>
    <submittedName>
        <fullName evidence="2">Uncharacterized protein</fullName>
    </submittedName>
</protein>
<evidence type="ECO:0000256" key="1">
    <source>
        <dbReference type="SAM" id="MobiDB-lite"/>
    </source>
</evidence>
<proteinExistence type="predicted"/>
<evidence type="ECO:0000313" key="3">
    <source>
        <dbReference type="Proteomes" id="UP001054889"/>
    </source>
</evidence>
<keyword evidence="3" id="KW-1185">Reference proteome</keyword>
<name>A0AAV5BYE2_ELECO</name>
<sequence>MVSSGCHSVPSRSFVATSAVANGHPAARLLDSPDPRTSARRWRPATTLHLTQAGAATASQRARADNGAAGRPAVDKPPRIHAGVIGGCGRKRIEEER</sequence>
<feature type="compositionally biased region" description="Low complexity" evidence="1">
    <location>
        <begin position="51"/>
        <end position="61"/>
    </location>
</feature>
<comment type="caution">
    <text evidence="2">The sequence shown here is derived from an EMBL/GenBank/DDBJ whole genome shotgun (WGS) entry which is preliminary data.</text>
</comment>
<dbReference type="Proteomes" id="UP001054889">
    <property type="component" value="Unassembled WGS sequence"/>
</dbReference>
<reference evidence="2" key="2">
    <citation type="submission" date="2021-12" db="EMBL/GenBank/DDBJ databases">
        <title>Resequencing data analysis of finger millet.</title>
        <authorList>
            <person name="Hatakeyama M."/>
            <person name="Aluri S."/>
            <person name="Balachadran M.T."/>
            <person name="Sivarajan S.R."/>
            <person name="Poveda L."/>
            <person name="Shimizu-Inatsugi R."/>
            <person name="Schlapbach R."/>
            <person name="Sreeman S.M."/>
            <person name="Shimizu K.K."/>
        </authorList>
    </citation>
    <scope>NUCLEOTIDE SEQUENCE</scope>
</reference>
<gene>
    <name evidence="2" type="primary">ga07594</name>
    <name evidence="2" type="ORF">PR202_ga07594</name>
</gene>
<accession>A0AAV5BYE2</accession>
<dbReference type="EMBL" id="BQKI01000003">
    <property type="protein sequence ID" value="GJM91236.1"/>
    <property type="molecule type" value="Genomic_DNA"/>
</dbReference>
<feature type="region of interest" description="Disordered" evidence="1">
    <location>
        <begin position="23"/>
        <end position="97"/>
    </location>
</feature>
<reference evidence="2" key="1">
    <citation type="journal article" date="2018" name="DNA Res.">
        <title>Multiple hybrid de novo genome assembly of finger millet, an orphan allotetraploid crop.</title>
        <authorList>
            <person name="Hatakeyama M."/>
            <person name="Aluri S."/>
            <person name="Balachadran M.T."/>
            <person name="Sivarajan S.R."/>
            <person name="Patrignani A."/>
            <person name="Gruter S."/>
            <person name="Poveda L."/>
            <person name="Shimizu-Inatsugi R."/>
            <person name="Baeten J."/>
            <person name="Francoijs K.J."/>
            <person name="Nataraja K.N."/>
            <person name="Reddy Y.A.N."/>
            <person name="Phadnis S."/>
            <person name="Ravikumar R.L."/>
            <person name="Schlapbach R."/>
            <person name="Sreeman S.M."/>
            <person name="Shimizu K.K."/>
        </authorList>
    </citation>
    <scope>NUCLEOTIDE SEQUENCE</scope>
</reference>
<organism evidence="2 3">
    <name type="scientific">Eleusine coracana subsp. coracana</name>
    <dbReference type="NCBI Taxonomy" id="191504"/>
    <lineage>
        <taxon>Eukaryota</taxon>
        <taxon>Viridiplantae</taxon>
        <taxon>Streptophyta</taxon>
        <taxon>Embryophyta</taxon>
        <taxon>Tracheophyta</taxon>
        <taxon>Spermatophyta</taxon>
        <taxon>Magnoliopsida</taxon>
        <taxon>Liliopsida</taxon>
        <taxon>Poales</taxon>
        <taxon>Poaceae</taxon>
        <taxon>PACMAD clade</taxon>
        <taxon>Chloridoideae</taxon>
        <taxon>Cynodonteae</taxon>
        <taxon>Eleusininae</taxon>
        <taxon>Eleusine</taxon>
    </lineage>
</organism>